<proteinExistence type="predicted"/>
<feature type="compositionally biased region" description="Basic and acidic residues" evidence="1">
    <location>
        <begin position="342"/>
        <end position="365"/>
    </location>
</feature>
<dbReference type="Pfam" id="PF10358">
    <property type="entry name" value="NT-C2"/>
    <property type="match status" value="1"/>
</dbReference>
<dbReference type="InterPro" id="IPR019448">
    <property type="entry name" value="NT-C2"/>
</dbReference>
<evidence type="ECO:0000313" key="4">
    <source>
        <dbReference type="Proteomes" id="UP001604277"/>
    </source>
</evidence>
<feature type="compositionally biased region" description="Basic and acidic residues" evidence="1">
    <location>
        <begin position="396"/>
        <end position="405"/>
    </location>
</feature>
<name>A0ABD1WS75_9LAMI</name>
<dbReference type="PROSITE" id="PS51840">
    <property type="entry name" value="C2_NT"/>
    <property type="match status" value="1"/>
</dbReference>
<dbReference type="EMBL" id="JBFOLJ010000002">
    <property type="protein sequence ID" value="KAL2552547.1"/>
    <property type="molecule type" value="Genomic_DNA"/>
</dbReference>
<feature type="region of interest" description="Disordered" evidence="1">
    <location>
        <begin position="386"/>
        <end position="405"/>
    </location>
</feature>
<feature type="compositionally biased region" description="Low complexity" evidence="1">
    <location>
        <begin position="307"/>
        <end position="318"/>
    </location>
</feature>
<protein>
    <submittedName>
        <fullName evidence="3">Nucleolar protein gar2</fullName>
    </submittedName>
</protein>
<sequence>MEKSTRRKLSELLMKFTFKWKANTHSSGTMVLGLRTKTRKSPLVQLDYIIHIQEIKPWPPSQSLRTLRAVLIQWEHGDRNSGCTNQVAPSLGTGSGVGDGRIEFNESFRLPVTLLREMSIKGAEGNTFQKNCVEFNLYEPRRDKTVKGQLLGTAILDLADYGVVKESLSVNAPINCKRTYRNTAQPLLFLKIQPFEKSRTSSSSRDSLTGEASMDRNHGESVSALMSEEYAEEAEVSTFTDDDISSHSSLAASSVVESIGYSSPQDKENGMVAVNGSAGEIPLDPVPDSKQYIAKSDEQGTECHVNSKGSSSHSSSIDLSSDLSWISKKISAQGLQSSASKGPEKERTSNNGHEIEAAEGTEKEWNSNMESNNHEKQAENIEEDVFNSGSDIKVPQSDRESIFSRPSAEKTCADLDCRAGENLDLVEHCESQGDDNSSSPSIEDHASSASIEGPDEAGRANVTQNGFAEGENREKHQEYTQERGIMELQGQYIEDKPLNGFSLDTFKTQVILDNDVLSSSKENIAVKSNFSNTDRSKHGKSVRSPIDLNRSNVLAWSNHLGDTHNSARGSMSSERRDTGVFPKETRSPFSDSRIQHLEHRIKMLEGELREAAAIEVSLYSVVAEHGSSTTKVHAPARRLSRFYLHACKQKSKSRRGSAAKSAVSGLILAAKACGNDVPRLTFWLSNSIVLRAIISKSFGESQFPISVGPAIGMKDDRNGNKKSSSLQWGSASSRGITSTIEENFSDWENPLTFSAALEKAEAWIFSRIIESIWWQTFIPHMQSGVANTISRSMSSDSIKFCRRTSSSGDQQQEKFSSELWKKAFRDAYERICPVQAGGHECGCLPILSRVIMEQCIARLDVAMFNAILRKSADEIPTDPVADPISDAEVLPIPAGKASFGAGAQLKNAIGNWSRWLTDLFGIDNDDLLPIQDENSSDAADDDERKCHDASIKSFHLLNALSDLMMLPKDMLLSRTVRKEVCPMFGPPLIRRVLNSFTPDEFCPDPIPGVVLEALNSEDPFEAEEDSIVNFPCAAAPAMYQPPSAASVAGILGESGSHSHLTRSGSSLLRKSYTSDDELDELDSPMTSIIIDSSSSPRPSWISRENGSRNAVRYQLLREVWMSSE</sequence>
<accession>A0ABD1WS75</accession>
<feature type="region of interest" description="Disordered" evidence="1">
    <location>
        <begin position="261"/>
        <end position="318"/>
    </location>
</feature>
<organism evidence="3 4">
    <name type="scientific">Forsythia ovata</name>
    <dbReference type="NCBI Taxonomy" id="205694"/>
    <lineage>
        <taxon>Eukaryota</taxon>
        <taxon>Viridiplantae</taxon>
        <taxon>Streptophyta</taxon>
        <taxon>Embryophyta</taxon>
        <taxon>Tracheophyta</taxon>
        <taxon>Spermatophyta</taxon>
        <taxon>Magnoliopsida</taxon>
        <taxon>eudicotyledons</taxon>
        <taxon>Gunneridae</taxon>
        <taxon>Pentapetalae</taxon>
        <taxon>asterids</taxon>
        <taxon>lamiids</taxon>
        <taxon>Lamiales</taxon>
        <taxon>Oleaceae</taxon>
        <taxon>Forsythieae</taxon>
        <taxon>Forsythia</taxon>
    </lineage>
</organism>
<feature type="compositionally biased region" description="Basic and acidic residues" evidence="1">
    <location>
        <begin position="573"/>
        <end position="586"/>
    </location>
</feature>
<dbReference type="InterPro" id="IPR021827">
    <property type="entry name" value="Nup186/Nup192/Nup205"/>
</dbReference>
<dbReference type="AlphaFoldDB" id="A0ABD1WS75"/>
<feature type="region of interest" description="Disordered" evidence="1">
    <location>
        <begin position="200"/>
        <end position="222"/>
    </location>
</feature>
<feature type="domain" description="C2 NT-type" evidence="2">
    <location>
        <begin position="36"/>
        <end position="196"/>
    </location>
</feature>
<keyword evidence="4" id="KW-1185">Reference proteome</keyword>
<feature type="region of interest" description="Disordered" evidence="1">
    <location>
        <begin position="564"/>
        <end position="589"/>
    </location>
</feature>
<dbReference type="PANTHER" id="PTHR31344">
    <property type="entry name" value="NUCLEAR PORE COMPLEX PROTEIN NUP205"/>
    <property type="match status" value="1"/>
</dbReference>
<evidence type="ECO:0000256" key="1">
    <source>
        <dbReference type="SAM" id="MobiDB-lite"/>
    </source>
</evidence>
<dbReference type="PANTHER" id="PTHR31344:SF15">
    <property type="entry name" value="EEIG1_EHBP1 PROTEIN AMINO-TERMINAL DOMAIN PROTEIN"/>
    <property type="match status" value="1"/>
</dbReference>
<gene>
    <name evidence="3" type="ORF">Fot_06166</name>
</gene>
<feature type="region of interest" description="Disordered" evidence="1">
    <location>
        <begin position="429"/>
        <end position="475"/>
    </location>
</feature>
<dbReference type="Proteomes" id="UP001604277">
    <property type="component" value="Unassembled WGS sequence"/>
</dbReference>
<comment type="caution">
    <text evidence="3">The sequence shown here is derived from an EMBL/GenBank/DDBJ whole genome shotgun (WGS) entry which is preliminary data.</text>
</comment>
<evidence type="ECO:0000259" key="2">
    <source>
        <dbReference type="PROSITE" id="PS51840"/>
    </source>
</evidence>
<feature type="region of interest" description="Disordered" evidence="1">
    <location>
        <begin position="332"/>
        <end position="374"/>
    </location>
</feature>
<evidence type="ECO:0000313" key="3">
    <source>
        <dbReference type="EMBL" id="KAL2552547.1"/>
    </source>
</evidence>
<reference evidence="4" key="1">
    <citation type="submission" date="2024-07" db="EMBL/GenBank/DDBJ databases">
        <title>Two chromosome-level genome assemblies of Korean endemic species Abeliophyllum distichum and Forsythia ovata (Oleaceae).</title>
        <authorList>
            <person name="Jang H."/>
        </authorList>
    </citation>
    <scope>NUCLEOTIDE SEQUENCE [LARGE SCALE GENOMIC DNA]</scope>
</reference>